<dbReference type="EMBL" id="JAAHFQ010000338">
    <property type="protein sequence ID" value="NER29267.1"/>
    <property type="molecule type" value="Genomic_DNA"/>
</dbReference>
<protein>
    <submittedName>
        <fullName evidence="1">Uncharacterized protein</fullName>
    </submittedName>
</protein>
<organism evidence="1">
    <name type="scientific">Symploca sp. SIO1C4</name>
    <dbReference type="NCBI Taxonomy" id="2607765"/>
    <lineage>
        <taxon>Bacteria</taxon>
        <taxon>Bacillati</taxon>
        <taxon>Cyanobacteriota</taxon>
        <taxon>Cyanophyceae</taxon>
        <taxon>Coleofasciculales</taxon>
        <taxon>Coleofasciculaceae</taxon>
        <taxon>Symploca</taxon>
    </lineage>
</organism>
<dbReference type="AlphaFoldDB" id="A0A6B3NC80"/>
<evidence type="ECO:0000313" key="1">
    <source>
        <dbReference type="EMBL" id="NER29267.1"/>
    </source>
</evidence>
<comment type="caution">
    <text evidence="1">The sequence shown here is derived from an EMBL/GenBank/DDBJ whole genome shotgun (WGS) entry which is preliminary data.</text>
</comment>
<proteinExistence type="predicted"/>
<sequence>MGRLNAGNEFGATAPHELRVSGGTELTNSPSFQVDFDFQYIASGKSQDFLAELLGLIFSISLSNLPAGLRHHSLN</sequence>
<reference evidence="1" key="1">
    <citation type="submission" date="2019-11" db="EMBL/GenBank/DDBJ databases">
        <title>Genomic insights into an expanded diversity of filamentous marine cyanobacteria reveals the extraordinary biosynthetic potential of Moorea and Okeania.</title>
        <authorList>
            <person name="Ferreira Leao T."/>
            <person name="Wang M."/>
            <person name="Moss N."/>
            <person name="Da Silva R."/>
            <person name="Sanders J."/>
            <person name="Nurk S."/>
            <person name="Gurevich A."/>
            <person name="Humphrey G."/>
            <person name="Reher R."/>
            <person name="Zhu Q."/>
            <person name="Belda-Ferre P."/>
            <person name="Glukhov E."/>
            <person name="Rex R."/>
            <person name="Dorrestein P.C."/>
            <person name="Knight R."/>
            <person name="Pevzner P."/>
            <person name="Gerwick W.H."/>
            <person name="Gerwick L."/>
        </authorList>
    </citation>
    <scope>NUCLEOTIDE SEQUENCE</scope>
    <source>
        <strain evidence="1">SIO1C4</strain>
    </source>
</reference>
<gene>
    <name evidence="1" type="ORF">F6J89_16980</name>
</gene>
<accession>A0A6B3NC80</accession>
<name>A0A6B3NC80_9CYAN</name>